<gene>
    <name evidence="1" type="ORF">METZ01_LOCUS349955</name>
</gene>
<name>A0A382RKH4_9ZZZZ</name>
<evidence type="ECO:0000313" key="1">
    <source>
        <dbReference type="EMBL" id="SVC97101.1"/>
    </source>
</evidence>
<accession>A0A382RKH4</accession>
<dbReference type="AlphaFoldDB" id="A0A382RKH4"/>
<organism evidence="1">
    <name type="scientific">marine metagenome</name>
    <dbReference type="NCBI Taxonomy" id="408172"/>
    <lineage>
        <taxon>unclassified sequences</taxon>
        <taxon>metagenomes</taxon>
        <taxon>ecological metagenomes</taxon>
    </lineage>
</organism>
<reference evidence="1" key="1">
    <citation type="submission" date="2018-05" db="EMBL/GenBank/DDBJ databases">
        <authorList>
            <person name="Lanie J.A."/>
            <person name="Ng W.-L."/>
            <person name="Kazmierczak K.M."/>
            <person name="Andrzejewski T.M."/>
            <person name="Davidsen T.M."/>
            <person name="Wayne K.J."/>
            <person name="Tettelin H."/>
            <person name="Glass J.I."/>
            <person name="Rusch D."/>
            <person name="Podicherti R."/>
            <person name="Tsui H.-C.T."/>
            <person name="Winkler M.E."/>
        </authorList>
    </citation>
    <scope>NUCLEOTIDE SEQUENCE</scope>
</reference>
<dbReference type="EMBL" id="UINC01121735">
    <property type="protein sequence ID" value="SVC97101.1"/>
    <property type="molecule type" value="Genomic_DNA"/>
</dbReference>
<proteinExistence type="predicted"/>
<protein>
    <submittedName>
        <fullName evidence="1">Uncharacterized protein</fullName>
    </submittedName>
</protein>
<sequence>MTRIINLLKNEPLGPANDDEKYEDFVRHPMEHVRNIRPRDWWSVDWGLFQRQAPFAMRLFYSNISV</sequence>